<dbReference type="Proteomes" id="UP000829476">
    <property type="component" value="Chromosome"/>
</dbReference>
<dbReference type="EMBL" id="CP094326">
    <property type="protein sequence ID" value="UNY97754.1"/>
    <property type="molecule type" value="Genomic_DNA"/>
</dbReference>
<dbReference type="InterPro" id="IPR007842">
    <property type="entry name" value="HEPN_dom"/>
</dbReference>
<dbReference type="RefSeq" id="WP_242936165.1">
    <property type="nucleotide sequence ID" value="NZ_CP094326.1"/>
</dbReference>
<feature type="domain" description="HEPN" evidence="1">
    <location>
        <begin position="128"/>
        <end position="241"/>
    </location>
</feature>
<dbReference type="Gene3D" id="1.20.120.330">
    <property type="entry name" value="Nucleotidyltransferases domain 2"/>
    <property type="match status" value="1"/>
</dbReference>
<evidence type="ECO:0000259" key="1">
    <source>
        <dbReference type="PROSITE" id="PS50910"/>
    </source>
</evidence>
<name>A0ABY3YIR4_9FLAO</name>
<gene>
    <name evidence="2" type="ORF">MQE36_11730</name>
</gene>
<dbReference type="SUPFAM" id="SSF81593">
    <property type="entry name" value="Nucleotidyltransferase substrate binding subunit/domain"/>
    <property type="match status" value="1"/>
</dbReference>
<accession>A0ABY3YIR4</accession>
<keyword evidence="3" id="KW-1185">Reference proteome</keyword>
<evidence type="ECO:0000313" key="2">
    <source>
        <dbReference type="EMBL" id="UNY97754.1"/>
    </source>
</evidence>
<organism evidence="2 3">
    <name type="scientific">Zhouia spongiae</name>
    <dbReference type="NCBI Taxonomy" id="2202721"/>
    <lineage>
        <taxon>Bacteria</taxon>
        <taxon>Pseudomonadati</taxon>
        <taxon>Bacteroidota</taxon>
        <taxon>Flavobacteriia</taxon>
        <taxon>Flavobacteriales</taxon>
        <taxon>Flavobacteriaceae</taxon>
        <taxon>Zhouia</taxon>
    </lineage>
</organism>
<dbReference type="PROSITE" id="PS50910">
    <property type="entry name" value="HEPN"/>
    <property type="match status" value="1"/>
</dbReference>
<protein>
    <submittedName>
        <fullName evidence="2">HEPN domain-containing protein</fullName>
    </submittedName>
</protein>
<dbReference type="SMART" id="SM00748">
    <property type="entry name" value="HEPN"/>
    <property type="match status" value="1"/>
</dbReference>
<evidence type="ECO:0000313" key="3">
    <source>
        <dbReference type="Proteomes" id="UP000829476"/>
    </source>
</evidence>
<proteinExistence type="predicted"/>
<dbReference type="Pfam" id="PF05168">
    <property type="entry name" value="HEPN"/>
    <property type="match status" value="1"/>
</dbReference>
<reference evidence="2 3" key="1">
    <citation type="journal article" date="2018" name="Int. J. Syst. Evol. Microbiol.">
        <title>Zhouia spongiae sp. nov., isolated from a marine sponge.</title>
        <authorList>
            <person name="Zhuang L."/>
            <person name="Lin B."/>
            <person name="Qin F."/>
            <person name="Luo L."/>
        </authorList>
    </citation>
    <scope>NUCLEOTIDE SEQUENCE [LARGE SCALE GENOMIC DNA]</scope>
    <source>
        <strain evidence="2 3">HN-Y44</strain>
    </source>
</reference>
<sequence length="395" mass="45536">MMEDLRSKRGQIISRLNNLLELKYIYKTDCFGTFLFVIILKGNCSSLTQELSAMVAKIFQEETDSLFRIFSFEYAEQQLRKGNLFFLHGCRWGKVVFKDSDSELDVFHEYTANEKAVNNIEASFQREYTKIMAFMDGTVFFIEKENYPQAAFMLHQYIELWYRYAALFIMGKERKSHNIKELQTYLNVFAPQLGRLFNTEIEEERILLKLLDDAYVTTRYGNNYHITKEQIDLILKKASVVETVVSKLFYDKLEACEHSENITAVKSSCKPPDDSPPFPTKTYKGLLDQITEELSNRKEHLKPAGYQCNGKPMQKSEFSIGDNDELMFSISCLLKTCVLALEGQETFGLSPLSNSNPKGNVVVALEFIIGLLPRKQMVCLDEISKILSKIDIKEV</sequence>